<evidence type="ECO:0000256" key="3">
    <source>
        <dbReference type="ARBA" id="ARBA00009320"/>
    </source>
</evidence>
<evidence type="ECO:0000313" key="8">
    <source>
        <dbReference type="EMBL" id="ANM86602.1"/>
    </source>
</evidence>
<reference evidence="9" key="2">
    <citation type="submission" date="2017-12" db="EMBL/GenBank/DDBJ databases">
        <title>Genome Sequencing Reveals a Rich Biosynthetic Potential.</title>
        <authorList>
            <person name="Bertrand R.L."/>
            <person name="Abdel-Hameed M.E."/>
            <person name="Sorensen J.L."/>
        </authorList>
    </citation>
    <scope>NUCLEOTIDE SEQUENCE</scope>
</reference>
<reference evidence="8" key="1">
    <citation type="submission" date="2016-05" db="EMBL/GenBank/DDBJ databases">
        <title>Lichen genome sequencing reveals its rich biosynthetic potential.</title>
        <authorList>
            <person name="Bertrand R.L."/>
            <person name="Abdel-Hameed M."/>
            <person name="Sorensen J.L."/>
        </authorList>
    </citation>
    <scope>NUCLEOTIDE SEQUENCE</scope>
</reference>
<dbReference type="PANTHER" id="PTHR42825">
    <property type="entry name" value="AMINO ACID AMINOTRANSFERASE"/>
    <property type="match status" value="1"/>
</dbReference>
<keyword evidence="4 8" id="KW-0032">Aminotransferase</keyword>
<dbReference type="SUPFAM" id="SSF56752">
    <property type="entry name" value="D-aminoacid aminotransferase-like PLP-dependent enzymes"/>
    <property type="match status" value="1"/>
</dbReference>
<dbReference type="Gene3D" id="3.30.470.10">
    <property type="match status" value="1"/>
</dbReference>
<keyword evidence="5 8" id="KW-0808">Transferase</keyword>
<dbReference type="InterPro" id="IPR001544">
    <property type="entry name" value="Aminotrans_IV"/>
</dbReference>
<proteinExistence type="inferred from homology"/>
<comment type="cofactor">
    <cofactor evidence="1">
        <name>pyridoxal 5'-phosphate</name>
        <dbReference type="ChEBI" id="CHEBI:597326"/>
    </cofactor>
</comment>
<dbReference type="PIRSF" id="PIRSF006468">
    <property type="entry name" value="BCAT1"/>
    <property type="match status" value="1"/>
</dbReference>
<evidence type="ECO:0000313" key="9">
    <source>
        <dbReference type="EMBL" id="AUW30752.1"/>
    </source>
</evidence>
<dbReference type="AlphaFoldDB" id="A0A1Z1CEA3"/>
<feature type="modified residue" description="N6-(pyridoxal phosphate)lysine" evidence="7">
    <location>
        <position position="190"/>
    </location>
</feature>
<evidence type="ECO:0000256" key="7">
    <source>
        <dbReference type="PIRSR" id="PIRSR006468-1"/>
    </source>
</evidence>
<evidence type="ECO:0000256" key="6">
    <source>
        <dbReference type="ARBA" id="ARBA00022898"/>
    </source>
</evidence>
<dbReference type="PANTHER" id="PTHR42825:SF2">
    <property type="entry name" value="BRANCHED-CHAIN-AMINO-ACID AMINOTRANSFERASE 3, CHLOROPLASTIC-RELATED"/>
    <property type="match status" value="1"/>
</dbReference>
<evidence type="ECO:0000256" key="2">
    <source>
        <dbReference type="ARBA" id="ARBA00005179"/>
    </source>
</evidence>
<evidence type="ECO:0000256" key="1">
    <source>
        <dbReference type="ARBA" id="ARBA00001933"/>
    </source>
</evidence>
<dbReference type="EMBL" id="KX264279">
    <property type="protein sequence ID" value="ANM86602.1"/>
    <property type="molecule type" value="Genomic_DNA"/>
</dbReference>
<dbReference type="Gene3D" id="3.20.10.10">
    <property type="entry name" value="D-amino Acid Aminotransferase, subunit A, domain 2"/>
    <property type="match status" value="1"/>
</dbReference>
<organism evidence="8">
    <name type="scientific">Cladonia uncialis subsp. uncialis</name>
    <dbReference type="NCBI Taxonomy" id="180999"/>
    <lineage>
        <taxon>Eukaryota</taxon>
        <taxon>Fungi</taxon>
        <taxon>Dikarya</taxon>
        <taxon>Ascomycota</taxon>
        <taxon>Pezizomycotina</taxon>
        <taxon>Lecanoromycetes</taxon>
        <taxon>OSLEUM clade</taxon>
        <taxon>Lecanoromycetidae</taxon>
        <taxon>Lecanorales</taxon>
        <taxon>Lecanorineae</taxon>
        <taxon>Cladoniaceae</taxon>
        <taxon>Cladonia</taxon>
    </lineage>
</organism>
<dbReference type="InterPro" id="IPR043131">
    <property type="entry name" value="BCAT-like_N"/>
</dbReference>
<comment type="pathway">
    <text evidence="2">Secondary metabolite biosynthesis.</text>
</comment>
<dbReference type="EMBL" id="MG777471">
    <property type="protein sequence ID" value="AUW30752.1"/>
    <property type="molecule type" value="Genomic_DNA"/>
</dbReference>
<evidence type="ECO:0000256" key="5">
    <source>
        <dbReference type="ARBA" id="ARBA00022679"/>
    </source>
</evidence>
<sequence>MFPPPPRDTINWNKLGIAVNDSVNGHVESHYTVETGEWSEPVFVADPYLRIHGLCPALNYGQQAYEGLKAFRGPDEQINIFRPDVHAARLSHSASYVSIPSIPTSHFLTGVKLAVARNAAFVPPHASEALLYIRPLVFGSSGQLALTAPTEFTLAIYAQPGTTYHGVQPLDALVLEEFDRAAPHGTGSAKVGGNYAPVMKWSDAARKEGFGITLHLDAATHTRIEEFSTSGFMGVKKSKKDGEEGEAITLVVPDSQNIVQSVTSDSCLKVAELLGWNVEKRDIQWSECETFSEVIAVGTAASLLPIRSITRKSTNDKYVYGSEIGAYTLALGKQLKEIMKGNVSDPWNWLVRVEEKDLLLGEPVVYGGVNVEDEAFANGHVEKPVVIG</sequence>
<dbReference type="GO" id="GO:0004084">
    <property type="term" value="F:branched-chain-amino-acid transaminase activity"/>
    <property type="evidence" value="ECO:0007669"/>
    <property type="project" value="InterPro"/>
</dbReference>
<dbReference type="InterPro" id="IPR036038">
    <property type="entry name" value="Aminotransferase-like"/>
</dbReference>
<dbReference type="GO" id="GO:0009081">
    <property type="term" value="P:branched-chain amino acid metabolic process"/>
    <property type="evidence" value="ECO:0007669"/>
    <property type="project" value="InterPro"/>
</dbReference>
<accession>A0A1Z1CEA3</accession>
<dbReference type="Pfam" id="PF01063">
    <property type="entry name" value="Aminotran_4"/>
    <property type="match status" value="1"/>
</dbReference>
<evidence type="ECO:0000256" key="4">
    <source>
        <dbReference type="ARBA" id="ARBA00022576"/>
    </source>
</evidence>
<dbReference type="InterPro" id="IPR043132">
    <property type="entry name" value="BCAT-like_C"/>
</dbReference>
<keyword evidence="6" id="KW-0663">Pyridoxal phosphate</keyword>
<dbReference type="FunFam" id="3.20.10.10:FF:000010">
    <property type="entry name" value="Branched-chain amino acid aminotransferase"/>
    <property type="match status" value="1"/>
</dbReference>
<comment type="similarity">
    <text evidence="3">Belongs to the class-IV pyridoxal-phosphate-dependent aminotransferase family.</text>
</comment>
<protein>
    <submittedName>
        <fullName evidence="8">Putative aminotransferase</fullName>
    </submittedName>
</protein>
<dbReference type="InterPro" id="IPR005786">
    <property type="entry name" value="B_amino_transII"/>
</dbReference>
<name>A0A1Z1CEA3_CLAUC</name>